<evidence type="ECO:0000256" key="8">
    <source>
        <dbReference type="RuleBase" id="RU361236"/>
    </source>
</evidence>
<dbReference type="GO" id="GO:0005509">
    <property type="term" value="F:calcium ion binding"/>
    <property type="evidence" value="ECO:0007669"/>
    <property type="project" value="InterPro"/>
</dbReference>
<dbReference type="PANTHER" id="PTHR11716:SF107">
    <property type="entry name" value="PHOSPHOLIPASE A2"/>
    <property type="match status" value="1"/>
</dbReference>
<keyword evidence="5" id="KW-0479">Metal-binding</keyword>
<dbReference type="InterPro" id="IPR001211">
    <property type="entry name" value="PLA2"/>
</dbReference>
<dbReference type="OrthoDB" id="5841574at2759"/>
<dbReference type="GO" id="GO:0016042">
    <property type="term" value="P:lipid catabolic process"/>
    <property type="evidence" value="ECO:0007669"/>
    <property type="project" value="InterPro"/>
</dbReference>
<protein>
    <recommendedName>
        <fullName evidence="8">Phospholipase A2</fullName>
        <ecNumber evidence="8">3.1.1.4</ecNumber>
    </recommendedName>
</protein>
<evidence type="ECO:0000256" key="7">
    <source>
        <dbReference type="RuleBase" id="RU003654"/>
    </source>
</evidence>
<dbReference type="EC" id="3.1.1.4" evidence="8"/>
<dbReference type="InterPro" id="IPR036444">
    <property type="entry name" value="PLipase_A2_dom_sf"/>
</dbReference>
<dbReference type="InterPro" id="IPR016090">
    <property type="entry name" value="PLA2-like_dom"/>
</dbReference>
<evidence type="ECO:0000256" key="3">
    <source>
        <dbReference type="ARBA" id="ARBA00023157"/>
    </source>
</evidence>
<comment type="similarity">
    <text evidence="7">Belongs to the phospholipase A2 family.</text>
</comment>
<dbReference type="EMBL" id="OB660044">
    <property type="protein sequence ID" value="CAD7222306.1"/>
    <property type="molecule type" value="Genomic_DNA"/>
</dbReference>
<dbReference type="GO" id="GO:0050482">
    <property type="term" value="P:arachidonate secretion"/>
    <property type="evidence" value="ECO:0007669"/>
    <property type="project" value="InterPro"/>
</dbReference>
<dbReference type="GO" id="GO:0004623">
    <property type="term" value="F:phospholipase A2 activity"/>
    <property type="evidence" value="ECO:0007669"/>
    <property type="project" value="UniProtKB-EC"/>
</dbReference>
<comment type="subcellular location">
    <subcellularLocation>
        <location evidence="1 8">Secreted</location>
    </subcellularLocation>
</comment>
<reference evidence="10" key="1">
    <citation type="submission" date="2020-11" db="EMBL/GenBank/DDBJ databases">
        <authorList>
            <person name="Tran Van P."/>
        </authorList>
    </citation>
    <scope>NUCLEOTIDE SEQUENCE</scope>
</reference>
<keyword evidence="8" id="KW-0378">Hydrolase</keyword>
<dbReference type="PROSITE" id="PS00119">
    <property type="entry name" value="PA2_ASP"/>
    <property type="match status" value="1"/>
</dbReference>
<feature type="domain" description="Phospholipase A2-like central" evidence="9">
    <location>
        <begin position="60"/>
        <end position="181"/>
    </location>
</feature>
<feature type="binding site" evidence="5">
    <location>
        <position position="87"/>
    </location>
    <ligand>
        <name>Ca(2+)</name>
        <dbReference type="ChEBI" id="CHEBI:29108"/>
    </ligand>
</feature>
<dbReference type="GO" id="GO:0005576">
    <property type="term" value="C:extracellular region"/>
    <property type="evidence" value="ECO:0007669"/>
    <property type="project" value="UniProtKB-SubCell"/>
</dbReference>
<keyword evidence="5 8" id="KW-0106">Calcium</keyword>
<dbReference type="InterPro" id="IPR033112">
    <property type="entry name" value="PLA2_Asp_AS"/>
</dbReference>
<evidence type="ECO:0000313" key="10">
    <source>
        <dbReference type="EMBL" id="CAD7222306.1"/>
    </source>
</evidence>
<feature type="disulfide bond" evidence="6">
    <location>
        <begin position="86"/>
        <end position="102"/>
    </location>
</feature>
<dbReference type="PROSITE" id="PS00118">
    <property type="entry name" value="PA2_HIS"/>
    <property type="match status" value="1"/>
</dbReference>
<dbReference type="AlphaFoldDB" id="A0A7R8W057"/>
<dbReference type="Pfam" id="PF00068">
    <property type="entry name" value="Phospholip_A2_1"/>
    <property type="match status" value="1"/>
</dbReference>
<dbReference type="InterPro" id="IPR033113">
    <property type="entry name" value="PLA2_histidine"/>
</dbReference>
<feature type="chain" id="PRO_5040558266" description="Phospholipase A2" evidence="8">
    <location>
        <begin position="24"/>
        <end position="206"/>
    </location>
</feature>
<feature type="disulfide bond" evidence="6">
    <location>
        <begin position="101"/>
        <end position="159"/>
    </location>
</feature>
<evidence type="ECO:0000256" key="5">
    <source>
        <dbReference type="PIRSR" id="PIRSR601211-2"/>
    </source>
</evidence>
<comment type="cofactor">
    <cofactor evidence="5">
        <name>Ca(2+)</name>
        <dbReference type="ChEBI" id="CHEBI:29108"/>
    </cofactor>
    <text evidence="5">Binds 1 Ca(2+) ion per subunit.</text>
</comment>
<feature type="disulfide bond" evidence="6">
    <location>
        <begin position="108"/>
        <end position="152"/>
    </location>
</feature>
<feature type="active site" evidence="4">
    <location>
        <position position="153"/>
    </location>
</feature>
<evidence type="ECO:0000256" key="4">
    <source>
        <dbReference type="PIRSR" id="PIRSR601211-1"/>
    </source>
</evidence>
<sequence>MKNDALLAALAYLLCLGSRTCESSGNLQLLDDSFSMRSDNFSDSSSHHRELQLLKRKKRGALDLYGMMKCSTSCDPMSYKDYGCYCGLLGQGEPIDAIDFCCLEHDICYERSTGCTKRYSFYLKRYKWECRHQPMCLLDEKQDTCAYQLCECDRIFALCIKEYPCPQQRRLCPDYPRRGQTRRARRHGTKFQNYWITYMRRRRRRR</sequence>
<organism evidence="10">
    <name type="scientific">Cyprideis torosa</name>
    <dbReference type="NCBI Taxonomy" id="163714"/>
    <lineage>
        <taxon>Eukaryota</taxon>
        <taxon>Metazoa</taxon>
        <taxon>Ecdysozoa</taxon>
        <taxon>Arthropoda</taxon>
        <taxon>Crustacea</taxon>
        <taxon>Oligostraca</taxon>
        <taxon>Ostracoda</taxon>
        <taxon>Podocopa</taxon>
        <taxon>Podocopida</taxon>
        <taxon>Cytherocopina</taxon>
        <taxon>Cytheroidea</taxon>
        <taxon>Cytherideidae</taxon>
        <taxon>Cyprideis</taxon>
    </lineage>
</organism>
<dbReference type="SUPFAM" id="SSF48619">
    <property type="entry name" value="Phospholipase A2, PLA2"/>
    <property type="match status" value="1"/>
</dbReference>
<accession>A0A7R8W057</accession>
<gene>
    <name evidence="10" type="ORF">CTOB1V02_LOCUS318</name>
</gene>
<keyword evidence="3 6" id="KW-1015">Disulfide bond</keyword>
<name>A0A7R8W057_9CRUS</name>
<evidence type="ECO:0000259" key="9">
    <source>
        <dbReference type="SMART" id="SM00085"/>
    </source>
</evidence>
<dbReference type="SMART" id="SM00085">
    <property type="entry name" value="PA2c"/>
    <property type="match status" value="1"/>
</dbReference>
<comment type="catalytic activity">
    <reaction evidence="8">
        <text>a 1,2-diacyl-sn-glycero-3-phosphocholine + H2O = a 1-acyl-sn-glycero-3-phosphocholine + a fatty acid + H(+)</text>
        <dbReference type="Rhea" id="RHEA:15801"/>
        <dbReference type="ChEBI" id="CHEBI:15377"/>
        <dbReference type="ChEBI" id="CHEBI:15378"/>
        <dbReference type="ChEBI" id="CHEBI:28868"/>
        <dbReference type="ChEBI" id="CHEBI:57643"/>
        <dbReference type="ChEBI" id="CHEBI:58168"/>
        <dbReference type="EC" id="3.1.1.4"/>
    </reaction>
</comment>
<dbReference type="Gene3D" id="1.20.90.10">
    <property type="entry name" value="Phospholipase A2 domain"/>
    <property type="match status" value="1"/>
</dbReference>
<feature type="binding site" evidence="5">
    <location>
        <position position="85"/>
    </location>
    <ligand>
        <name>Ca(2+)</name>
        <dbReference type="ChEBI" id="CHEBI:29108"/>
    </ligand>
</feature>
<keyword evidence="8" id="KW-0443">Lipid metabolism</keyword>
<evidence type="ECO:0000256" key="1">
    <source>
        <dbReference type="ARBA" id="ARBA00004613"/>
    </source>
</evidence>
<dbReference type="GO" id="GO:0006644">
    <property type="term" value="P:phospholipid metabolic process"/>
    <property type="evidence" value="ECO:0007669"/>
    <property type="project" value="InterPro"/>
</dbReference>
<feature type="binding site" evidence="5">
    <location>
        <position position="106"/>
    </location>
    <ligand>
        <name>Ca(2+)</name>
        <dbReference type="ChEBI" id="CHEBI:29108"/>
    </ligand>
</feature>
<keyword evidence="8" id="KW-0732">Signal</keyword>
<evidence type="ECO:0000256" key="2">
    <source>
        <dbReference type="ARBA" id="ARBA00022525"/>
    </source>
</evidence>
<dbReference type="PANTHER" id="PTHR11716">
    <property type="entry name" value="PHOSPHOLIPASE A2 FAMILY MEMBER"/>
    <property type="match status" value="1"/>
</dbReference>
<dbReference type="CDD" id="cd00125">
    <property type="entry name" value="PLA2c"/>
    <property type="match status" value="1"/>
</dbReference>
<dbReference type="PRINTS" id="PR00389">
    <property type="entry name" value="PHPHLIPASEA2"/>
</dbReference>
<keyword evidence="2 8" id="KW-0964">Secreted</keyword>
<feature type="disulfide bond" evidence="6">
    <location>
        <begin position="115"/>
        <end position="145"/>
    </location>
</feature>
<proteinExistence type="inferred from homology"/>
<feature type="signal peptide" evidence="8">
    <location>
        <begin position="1"/>
        <end position="23"/>
    </location>
</feature>
<feature type="active site" evidence="4">
    <location>
        <position position="105"/>
    </location>
</feature>
<evidence type="ECO:0000256" key="6">
    <source>
        <dbReference type="PIRSR" id="PIRSR601211-3"/>
    </source>
</evidence>